<evidence type="ECO:0000256" key="2">
    <source>
        <dbReference type="ARBA" id="ARBA00004740"/>
    </source>
</evidence>
<organism evidence="13">
    <name type="scientific">Serpula lacrymans var. lacrymans (strain S7.3)</name>
    <name type="common">Dry rot fungus</name>
    <dbReference type="NCBI Taxonomy" id="936435"/>
    <lineage>
        <taxon>Eukaryota</taxon>
        <taxon>Fungi</taxon>
        <taxon>Dikarya</taxon>
        <taxon>Basidiomycota</taxon>
        <taxon>Agaricomycotina</taxon>
        <taxon>Agaricomycetes</taxon>
        <taxon>Agaricomycetidae</taxon>
        <taxon>Boletales</taxon>
        <taxon>Coniophorineae</taxon>
        <taxon>Serpulaceae</taxon>
        <taxon>Serpula</taxon>
    </lineage>
</organism>
<dbReference type="GO" id="GO:0005975">
    <property type="term" value="P:carbohydrate metabolic process"/>
    <property type="evidence" value="ECO:0007669"/>
    <property type="project" value="InterPro"/>
</dbReference>
<comment type="pathway">
    <text evidence="2">Glycan metabolism; N-glycan degradation.</text>
</comment>
<evidence type="ECO:0000256" key="5">
    <source>
        <dbReference type="ARBA" id="ARBA00023295"/>
    </source>
</evidence>
<dbReference type="InterPro" id="IPR041447">
    <property type="entry name" value="Mannosidase_ig"/>
</dbReference>
<evidence type="ECO:0000313" key="13">
    <source>
        <dbReference type="Proteomes" id="UP000008063"/>
    </source>
</evidence>
<comment type="catalytic activity">
    <reaction evidence="1">
        <text>Hydrolysis of terminal, non-reducing beta-D-mannose residues in beta-D-mannosides.</text>
        <dbReference type="EC" id="3.2.1.25"/>
    </reaction>
</comment>
<sequence>MSAKNFPSEIHVELLKYGIISDPYVGFNEHTVQWVADKEWLYKNTFQFAPFFPEATTILEFQGLDTFCSVYLNETLIFESDNQFRTYKVPVSLLEGKNTLLLHFKSAKSIAKLLEAQFGAVRAGSTNLGDPSRVYVRKAQYDWRWDWGPELMTCGPYRPITLISYTSRIAGVYAHAHVSSSLSPSLEVDVLLEGAKAKALHVSISEMNGTVICSKEIPLESFGQPDEKHVMDLKSIVKWEFGKEDGVQLWWPVGYGKQSLYVVHVSLISLDSRVLHNHSQRVGFRSIRLIQDPIESPDIHGKGTTFLFEVNGVRIFIGGSNWIPADNFLTTIDDKRYRAWLTLLRNGNQNMVRLWGGGVYEPDVFYDTCDELGILVWQDFQFACGVYPAHDTFVDSVTKEAVDNVKRLRHHPAMALFCGNNEDYQQVLQWGGITELPARKIYEQVLPDIVAALTSSEVPYHRGSPYGGKDWWETSDPTVGDIHQWDVWAGKEKAYQDYDIMGGRFVSEFGIPSFPDMRTVEYWLDSKDVGKGQDYAQSKIIAQHTRAGNFERRFAIVMNENFRLTSDLETHVYNTQIMQSEAVSYAYQVWRRAWRGKGKEYTAGVIVWQLNDCWPVTSWAIADYFLRPKPVYYSIARQLKPITVNIFRTVIKNKANDRPRQFYEFGAFQSIDARIDVWATNSTLAPRKAQLDLFCIDLYSSWTSSETHVVDLLPNQTTELLSKRCPSPDPATGDQVVTTSHSVVVSARLRDIQTGEVLSRFSDWPQPYRFLEFPNPGLKILVSGDEVNIEVTRPVKGLVLSVDSDEVKWSDNALDVIPGDKQTIVAKGLGGRRVKVAYMGKEKSSFLE</sequence>
<dbReference type="AlphaFoldDB" id="F8Q0P7"/>
<dbReference type="HOGENOM" id="CLU_005015_1_1_1"/>
<dbReference type="InterPro" id="IPR008979">
    <property type="entry name" value="Galactose-bd-like_sf"/>
</dbReference>
<dbReference type="InterPro" id="IPR036156">
    <property type="entry name" value="Beta-gal/glucu_dom_sf"/>
</dbReference>
<keyword evidence="5" id="KW-0326">Glycosidase</keyword>
<dbReference type="InterPro" id="IPR006102">
    <property type="entry name" value="Ig-like_GH2"/>
</dbReference>
<dbReference type="OrthoDB" id="2866996at2759"/>
<evidence type="ECO:0000259" key="11">
    <source>
        <dbReference type="Pfam" id="PF22666"/>
    </source>
</evidence>
<reference evidence="13" key="1">
    <citation type="journal article" date="2011" name="Science">
        <title>The plant cell wall-decomposing machinery underlies the functional diversity of forest fungi.</title>
        <authorList>
            <person name="Eastwood D.C."/>
            <person name="Floudas D."/>
            <person name="Binder M."/>
            <person name="Majcherczyk A."/>
            <person name="Schneider P."/>
            <person name="Aerts A."/>
            <person name="Asiegbu F.O."/>
            <person name="Baker S.E."/>
            <person name="Barry K."/>
            <person name="Bendiksby M."/>
            <person name="Blumentritt M."/>
            <person name="Coutinho P.M."/>
            <person name="Cullen D."/>
            <person name="de Vries R.P."/>
            <person name="Gathman A."/>
            <person name="Goodell B."/>
            <person name="Henrissat B."/>
            <person name="Ihrmark K."/>
            <person name="Kauserud H."/>
            <person name="Kohler A."/>
            <person name="LaButti K."/>
            <person name="Lapidus A."/>
            <person name="Lavin J.L."/>
            <person name="Lee Y.-H."/>
            <person name="Lindquist E."/>
            <person name="Lilly W."/>
            <person name="Lucas S."/>
            <person name="Morin E."/>
            <person name="Murat C."/>
            <person name="Oguiza J.A."/>
            <person name="Park J."/>
            <person name="Pisabarro A.G."/>
            <person name="Riley R."/>
            <person name="Rosling A."/>
            <person name="Salamov A."/>
            <person name="Schmidt O."/>
            <person name="Schmutz J."/>
            <person name="Skrede I."/>
            <person name="Stenlid J."/>
            <person name="Wiebenga A."/>
            <person name="Xie X."/>
            <person name="Kuees U."/>
            <person name="Hibbett D.S."/>
            <person name="Hoffmeister D."/>
            <person name="Hoegberg N."/>
            <person name="Martin F."/>
            <person name="Grigoriev I.V."/>
            <person name="Watkinson S.C."/>
        </authorList>
    </citation>
    <scope>NUCLEOTIDE SEQUENCE [LARGE SCALE GENOMIC DNA]</scope>
    <source>
        <strain evidence="13">strain S7.3</strain>
    </source>
</reference>
<feature type="domain" description="Mannosidase Ig/CBM-like" evidence="10">
    <location>
        <begin position="674"/>
        <end position="769"/>
    </location>
</feature>
<dbReference type="Pfam" id="PF22666">
    <property type="entry name" value="Glyco_hydro_2_N2"/>
    <property type="match status" value="1"/>
</dbReference>
<dbReference type="PANTHER" id="PTHR43730:SF1">
    <property type="entry name" value="BETA-MANNOSIDASE"/>
    <property type="match status" value="1"/>
</dbReference>
<evidence type="ECO:0000313" key="12">
    <source>
        <dbReference type="EMBL" id="EGN97876.1"/>
    </source>
</evidence>
<dbReference type="Pfam" id="PF00703">
    <property type="entry name" value="Glyco_hydro_2"/>
    <property type="match status" value="1"/>
</dbReference>
<dbReference type="Gene3D" id="2.60.40.10">
    <property type="entry name" value="Immunoglobulins"/>
    <property type="match status" value="2"/>
</dbReference>
<dbReference type="InterPro" id="IPR050887">
    <property type="entry name" value="Beta-mannosidase_GH2"/>
</dbReference>
<dbReference type="Proteomes" id="UP000008063">
    <property type="component" value="Unassembled WGS sequence"/>
</dbReference>
<evidence type="ECO:0000256" key="7">
    <source>
        <dbReference type="ARBA" id="ARBA00041069"/>
    </source>
</evidence>
<comment type="similarity">
    <text evidence="6">Belongs to the glycosyl hydrolase 2 family. Beta-mannosidase B subfamily.</text>
</comment>
<dbReference type="GO" id="GO:0004567">
    <property type="term" value="F:beta-mannosidase activity"/>
    <property type="evidence" value="ECO:0007669"/>
    <property type="project" value="UniProtKB-EC"/>
</dbReference>
<gene>
    <name evidence="12" type="ORF">SERLA73DRAFT_91009</name>
</gene>
<evidence type="ECO:0000256" key="3">
    <source>
        <dbReference type="ARBA" id="ARBA00012754"/>
    </source>
</evidence>
<dbReference type="OMA" id="PIPYHRG"/>
<dbReference type="InParanoid" id="F8Q0P7"/>
<name>F8Q0P7_SERL3</name>
<dbReference type="EMBL" id="GL945481">
    <property type="protein sequence ID" value="EGN97876.1"/>
    <property type="molecule type" value="Genomic_DNA"/>
</dbReference>
<dbReference type="EC" id="3.2.1.25" evidence="3"/>
<dbReference type="InterPro" id="IPR054593">
    <property type="entry name" value="Beta-mannosidase-like_N2"/>
</dbReference>
<dbReference type="STRING" id="936435.F8Q0P7"/>
<feature type="domain" description="Glycoside hydrolase family 2 immunoglobulin-like beta-sandwich" evidence="9">
    <location>
        <begin position="168"/>
        <end position="285"/>
    </location>
</feature>
<dbReference type="Gene3D" id="2.60.120.260">
    <property type="entry name" value="Galactose-binding domain-like"/>
    <property type="match status" value="1"/>
</dbReference>
<evidence type="ECO:0000259" key="10">
    <source>
        <dbReference type="Pfam" id="PF17786"/>
    </source>
</evidence>
<dbReference type="GO" id="GO:0006516">
    <property type="term" value="P:glycoprotein catabolic process"/>
    <property type="evidence" value="ECO:0007669"/>
    <property type="project" value="TreeGrafter"/>
</dbReference>
<protein>
    <recommendedName>
        <fullName evidence="7">Beta-mannosidase B</fullName>
        <ecNumber evidence="3">3.2.1.25</ecNumber>
    </recommendedName>
    <alternativeName>
        <fullName evidence="8">Mannanase B</fullName>
    </alternativeName>
</protein>
<dbReference type="eggNOG" id="KOG2230">
    <property type="taxonomic scope" value="Eukaryota"/>
</dbReference>
<evidence type="ECO:0000256" key="1">
    <source>
        <dbReference type="ARBA" id="ARBA00000829"/>
    </source>
</evidence>
<keyword evidence="4 12" id="KW-0378">Hydrolase</keyword>
<dbReference type="InterPro" id="IPR013783">
    <property type="entry name" value="Ig-like_fold"/>
</dbReference>
<dbReference type="InterPro" id="IPR017853">
    <property type="entry name" value="GH"/>
</dbReference>
<evidence type="ECO:0000259" key="9">
    <source>
        <dbReference type="Pfam" id="PF00703"/>
    </source>
</evidence>
<feature type="domain" description="Beta-mannosidase-like galactose-binding" evidence="11">
    <location>
        <begin position="5"/>
        <end position="158"/>
    </location>
</feature>
<evidence type="ECO:0000256" key="6">
    <source>
        <dbReference type="ARBA" id="ARBA00038429"/>
    </source>
</evidence>
<evidence type="ECO:0000256" key="8">
    <source>
        <dbReference type="ARBA" id="ARBA00041614"/>
    </source>
</evidence>
<dbReference type="SUPFAM" id="SSF49785">
    <property type="entry name" value="Galactose-binding domain-like"/>
    <property type="match status" value="1"/>
</dbReference>
<dbReference type="SUPFAM" id="SSF51445">
    <property type="entry name" value="(Trans)glycosidases"/>
    <property type="match status" value="1"/>
</dbReference>
<evidence type="ECO:0000256" key="4">
    <source>
        <dbReference type="ARBA" id="ARBA00022801"/>
    </source>
</evidence>
<dbReference type="PANTHER" id="PTHR43730">
    <property type="entry name" value="BETA-MANNOSIDASE"/>
    <property type="match status" value="1"/>
</dbReference>
<accession>F8Q0P7</accession>
<dbReference type="Pfam" id="PF17786">
    <property type="entry name" value="Mannosidase_ig"/>
    <property type="match status" value="1"/>
</dbReference>
<dbReference type="Gene3D" id="3.20.20.80">
    <property type="entry name" value="Glycosidases"/>
    <property type="match status" value="1"/>
</dbReference>
<proteinExistence type="inferred from homology"/>
<dbReference type="SUPFAM" id="SSF49303">
    <property type="entry name" value="beta-Galactosidase/glucuronidase domain"/>
    <property type="match status" value="2"/>
</dbReference>
<keyword evidence="13" id="KW-1185">Reference proteome</keyword>
<dbReference type="FunFam" id="3.20.20.80:FF:000050">
    <property type="entry name" value="Beta-mannosidase B"/>
    <property type="match status" value="1"/>
</dbReference>